<dbReference type="PANTHER" id="PTHR43355:SF2">
    <property type="entry name" value="FLAVIN REDUCTASE (NADPH)"/>
    <property type="match status" value="1"/>
</dbReference>
<evidence type="ECO:0000313" key="3">
    <source>
        <dbReference type="Proteomes" id="UP000275076"/>
    </source>
</evidence>
<dbReference type="AlphaFoldDB" id="A0A428N7J3"/>
<feature type="domain" description="NAD(P)-binding" evidence="1">
    <location>
        <begin position="7"/>
        <end position="193"/>
    </location>
</feature>
<dbReference type="EMBL" id="RBVX01000003">
    <property type="protein sequence ID" value="RSL34352.1"/>
    <property type="molecule type" value="Genomic_DNA"/>
</dbReference>
<organism evidence="2 3">
    <name type="scientific">Salibacterium salarium</name>
    <dbReference type="NCBI Taxonomy" id="284579"/>
    <lineage>
        <taxon>Bacteria</taxon>
        <taxon>Bacillati</taxon>
        <taxon>Bacillota</taxon>
        <taxon>Bacilli</taxon>
        <taxon>Bacillales</taxon>
        <taxon>Bacillaceae</taxon>
    </lineage>
</organism>
<keyword evidence="3" id="KW-1185">Reference proteome</keyword>
<dbReference type="InterPro" id="IPR051606">
    <property type="entry name" value="Polyketide_Oxido-like"/>
</dbReference>
<dbReference type="Pfam" id="PF13460">
    <property type="entry name" value="NAD_binding_10"/>
    <property type="match status" value="1"/>
</dbReference>
<evidence type="ECO:0000313" key="2">
    <source>
        <dbReference type="EMBL" id="RSL34352.1"/>
    </source>
</evidence>
<dbReference type="InterPro" id="IPR036291">
    <property type="entry name" value="NAD(P)-bd_dom_sf"/>
</dbReference>
<dbReference type="PANTHER" id="PTHR43355">
    <property type="entry name" value="FLAVIN REDUCTASE (NADPH)"/>
    <property type="match status" value="1"/>
</dbReference>
<dbReference type="InterPro" id="IPR016040">
    <property type="entry name" value="NAD(P)-bd_dom"/>
</dbReference>
<evidence type="ECO:0000259" key="1">
    <source>
        <dbReference type="Pfam" id="PF13460"/>
    </source>
</evidence>
<sequence length="205" mass="22776">MKIALFGATGRVGQQLVNLLLNHGYAVKALVRNPNKIKQQEGLEILVGDVLDEKNVFDTIQGVQTVISTLGTDKNNVLSRAIPNIISAMKNENITRLITTGTAGILNARYEPSYFRFETDESKRKHTTAAQDHAKAYLLLQQSDLDWTIACPTYLPDGISEKFFRTEKNTLPVDGKKITTGDTALFLLQLLSTDEYTKTRVGLAY</sequence>
<gene>
    <name evidence="2" type="ORF">D7Z54_04110</name>
</gene>
<dbReference type="CDD" id="cd05244">
    <property type="entry name" value="BVR-B_like_SDR_a"/>
    <property type="match status" value="1"/>
</dbReference>
<proteinExistence type="predicted"/>
<accession>A0A428N7J3</accession>
<dbReference type="Gene3D" id="3.40.50.720">
    <property type="entry name" value="NAD(P)-binding Rossmann-like Domain"/>
    <property type="match status" value="1"/>
</dbReference>
<dbReference type="OrthoDB" id="9785372at2"/>
<dbReference type="Proteomes" id="UP000275076">
    <property type="component" value="Unassembled WGS sequence"/>
</dbReference>
<protein>
    <submittedName>
        <fullName evidence="2">SDR family oxidoreductase</fullName>
    </submittedName>
</protein>
<dbReference type="RefSeq" id="WP_125554587.1">
    <property type="nucleotide sequence ID" value="NZ_RBVX01000003.1"/>
</dbReference>
<dbReference type="SUPFAM" id="SSF51735">
    <property type="entry name" value="NAD(P)-binding Rossmann-fold domains"/>
    <property type="match status" value="1"/>
</dbReference>
<comment type="caution">
    <text evidence="2">The sequence shown here is derived from an EMBL/GenBank/DDBJ whole genome shotgun (WGS) entry which is preliminary data.</text>
</comment>
<name>A0A428N7J3_9BACI</name>
<reference evidence="2 3" key="1">
    <citation type="submission" date="2018-10" db="EMBL/GenBank/DDBJ databases">
        <title>Draft genome sequence of Bacillus salarius IM0101, isolated from a hypersaline soil in Inner Mongolia, China.</title>
        <authorList>
            <person name="Yamprayoonswat W."/>
            <person name="Boonvisut S."/>
            <person name="Jumpathong W."/>
            <person name="Sittihan S."/>
            <person name="Ruangsuj P."/>
            <person name="Wanthongcharoen S."/>
            <person name="Thongpramul N."/>
            <person name="Pimmason S."/>
            <person name="Yu B."/>
            <person name="Yasawong M."/>
        </authorList>
    </citation>
    <scope>NUCLEOTIDE SEQUENCE [LARGE SCALE GENOMIC DNA]</scope>
    <source>
        <strain evidence="2 3">IM0101</strain>
    </source>
</reference>
<dbReference type="GO" id="GO:0016646">
    <property type="term" value="F:oxidoreductase activity, acting on the CH-NH group of donors, NAD or NADP as acceptor"/>
    <property type="evidence" value="ECO:0007669"/>
    <property type="project" value="TreeGrafter"/>
</dbReference>